<protein>
    <submittedName>
        <fullName evidence="1">Uncharacterized protein</fullName>
    </submittedName>
</protein>
<reference evidence="1 2" key="1">
    <citation type="journal article" date="2018" name="Nat. Ecol. Evol.">
        <title>Pezizomycetes genomes reveal the molecular basis of ectomycorrhizal truffle lifestyle.</title>
        <authorList>
            <person name="Murat C."/>
            <person name="Payen T."/>
            <person name="Noel B."/>
            <person name="Kuo A."/>
            <person name="Morin E."/>
            <person name="Chen J."/>
            <person name="Kohler A."/>
            <person name="Krizsan K."/>
            <person name="Balestrini R."/>
            <person name="Da Silva C."/>
            <person name="Montanini B."/>
            <person name="Hainaut M."/>
            <person name="Levati E."/>
            <person name="Barry K.W."/>
            <person name="Belfiori B."/>
            <person name="Cichocki N."/>
            <person name="Clum A."/>
            <person name="Dockter R.B."/>
            <person name="Fauchery L."/>
            <person name="Guy J."/>
            <person name="Iotti M."/>
            <person name="Le Tacon F."/>
            <person name="Lindquist E.A."/>
            <person name="Lipzen A."/>
            <person name="Malagnac F."/>
            <person name="Mello A."/>
            <person name="Molinier V."/>
            <person name="Miyauchi S."/>
            <person name="Poulain J."/>
            <person name="Riccioni C."/>
            <person name="Rubini A."/>
            <person name="Sitrit Y."/>
            <person name="Splivallo R."/>
            <person name="Traeger S."/>
            <person name="Wang M."/>
            <person name="Zifcakova L."/>
            <person name="Wipf D."/>
            <person name="Zambonelli A."/>
            <person name="Paolocci F."/>
            <person name="Nowrousian M."/>
            <person name="Ottonello S."/>
            <person name="Baldrian P."/>
            <person name="Spatafora J.W."/>
            <person name="Henrissat B."/>
            <person name="Nagy L.G."/>
            <person name="Aury J.M."/>
            <person name="Wincker P."/>
            <person name="Grigoriev I.V."/>
            <person name="Bonfante P."/>
            <person name="Martin F.M."/>
        </authorList>
    </citation>
    <scope>NUCLEOTIDE SEQUENCE [LARGE SCALE GENOMIC DNA]</scope>
    <source>
        <strain evidence="1 2">CCBAS932</strain>
    </source>
</reference>
<organism evidence="1 2">
    <name type="scientific">Morchella conica CCBAS932</name>
    <dbReference type="NCBI Taxonomy" id="1392247"/>
    <lineage>
        <taxon>Eukaryota</taxon>
        <taxon>Fungi</taxon>
        <taxon>Dikarya</taxon>
        <taxon>Ascomycota</taxon>
        <taxon>Pezizomycotina</taxon>
        <taxon>Pezizomycetes</taxon>
        <taxon>Pezizales</taxon>
        <taxon>Morchellaceae</taxon>
        <taxon>Morchella</taxon>
    </lineage>
</organism>
<dbReference type="EMBL" id="ML119162">
    <property type="protein sequence ID" value="RPB08486.1"/>
    <property type="molecule type" value="Genomic_DNA"/>
</dbReference>
<accession>A0A3N4KD95</accession>
<gene>
    <name evidence="1" type="ORF">P167DRAFT_548852</name>
</gene>
<proteinExistence type="predicted"/>
<dbReference type="OrthoDB" id="10373766at2759"/>
<sequence length="211" mass="24691">MSDQRFKYCNDRFDDLLKAISKFAENIEQNRQGLDFAVCESWEYWDQQAKQQKGRLSKLQEYIGKTYDLLEDRESNYCKKQLDPSLVIMSSNKGKEGGDSENSLTLARSLFSDMIRDSTKFKNLTDTGLRLNKLSGRRPRSYWLDDQKTQLTAWDQYQQSVIDTYNTIEDYIGVNHKGCEDLKMAMDIAFDKAHVSQKLYDEYCRKQAESS</sequence>
<keyword evidence="2" id="KW-1185">Reference proteome</keyword>
<dbReference type="Proteomes" id="UP000277580">
    <property type="component" value="Unassembled WGS sequence"/>
</dbReference>
<dbReference type="AlphaFoldDB" id="A0A3N4KD95"/>
<evidence type="ECO:0000313" key="2">
    <source>
        <dbReference type="Proteomes" id="UP000277580"/>
    </source>
</evidence>
<dbReference type="InParanoid" id="A0A3N4KD95"/>
<evidence type="ECO:0000313" key="1">
    <source>
        <dbReference type="EMBL" id="RPB08486.1"/>
    </source>
</evidence>
<name>A0A3N4KD95_9PEZI</name>